<sequence length="369" mass="40704">MRRKILCLSFVLLLLMTLTRFPLSQNEAFAASTLSKDVTILGPNGEDTTIEKVTYSDSFFSDDSSNYGQGPAALSLAFSTAAYGSTPSFIENALSAFGFTNDSIYDSDSYQASAKEGHDAVGYSFASKKIKVNNKEYTLVAVVIRGTSGDNEWISNFNINNSGDNPFVHEGFSLAEKSLLVHLNQYAESLHLNRATTKFLITGHSRGAAVANLLAADLSETEQLADQSNIYGYTFATPNVAKINENNYPNIFNGVNPADIITQIPLEKWGYSKYGVTYSLPEESKIQAESLAASQKLLSDLESMAPTIQDFYNDNLALILLHGDFIKKSVTEMHYPATYLYWLDQADPNKLSEQILEIQLKMIPDKTYA</sequence>
<evidence type="ECO:0000313" key="4">
    <source>
        <dbReference type="Proteomes" id="UP000664545"/>
    </source>
</evidence>
<feature type="chain" id="PRO_5037267907" evidence="1">
    <location>
        <begin position="31"/>
        <end position="369"/>
    </location>
</feature>
<organism evidence="3 4">
    <name type="scientific">Clostridium aminobutyricum</name>
    <dbReference type="NCBI Taxonomy" id="33953"/>
    <lineage>
        <taxon>Bacteria</taxon>
        <taxon>Bacillati</taxon>
        <taxon>Bacillota</taxon>
        <taxon>Clostridia</taxon>
        <taxon>Eubacteriales</taxon>
        <taxon>Clostridiaceae</taxon>
        <taxon>Clostridium</taxon>
    </lineage>
</organism>
<dbReference type="PANTHER" id="PTHR45856:SF24">
    <property type="entry name" value="FUNGAL LIPASE-LIKE DOMAIN-CONTAINING PROTEIN"/>
    <property type="match status" value="1"/>
</dbReference>
<dbReference type="EMBL" id="JAFJZZ010000010">
    <property type="protein sequence ID" value="MBN7774507.1"/>
    <property type="molecule type" value="Genomic_DNA"/>
</dbReference>
<dbReference type="CDD" id="cd00519">
    <property type="entry name" value="Lipase_3"/>
    <property type="match status" value="1"/>
</dbReference>
<comment type="caution">
    <text evidence="3">The sequence shown here is derived from an EMBL/GenBank/DDBJ whole genome shotgun (WGS) entry which is preliminary data.</text>
</comment>
<evidence type="ECO:0000259" key="2">
    <source>
        <dbReference type="Pfam" id="PF01764"/>
    </source>
</evidence>
<accession>A0A939II33</accession>
<dbReference type="InterPro" id="IPR051218">
    <property type="entry name" value="Sec_MonoDiacylglyc_Lipase"/>
</dbReference>
<dbReference type="GO" id="GO:0006629">
    <property type="term" value="P:lipid metabolic process"/>
    <property type="evidence" value="ECO:0007669"/>
    <property type="project" value="InterPro"/>
</dbReference>
<feature type="signal peptide" evidence="1">
    <location>
        <begin position="1"/>
        <end position="30"/>
    </location>
</feature>
<dbReference type="Gene3D" id="3.40.50.1820">
    <property type="entry name" value="alpha/beta hydrolase"/>
    <property type="match status" value="1"/>
</dbReference>
<dbReference type="PANTHER" id="PTHR45856">
    <property type="entry name" value="ALPHA/BETA-HYDROLASES SUPERFAMILY PROTEIN"/>
    <property type="match status" value="1"/>
</dbReference>
<protein>
    <submittedName>
        <fullName evidence="3">Lipase family protein</fullName>
    </submittedName>
</protein>
<gene>
    <name evidence="3" type="ORF">JYB65_14160</name>
</gene>
<evidence type="ECO:0000256" key="1">
    <source>
        <dbReference type="SAM" id="SignalP"/>
    </source>
</evidence>
<dbReference type="Pfam" id="PF01764">
    <property type="entry name" value="Lipase_3"/>
    <property type="match status" value="1"/>
</dbReference>
<dbReference type="AlphaFoldDB" id="A0A939II33"/>
<dbReference type="SUPFAM" id="SSF53474">
    <property type="entry name" value="alpha/beta-Hydrolases"/>
    <property type="match status" value="1"/>
</dbReference>
<name>A0A939II33_CLOAM</name>
<dbReference type="RefSeq" id="WP_206583347.1">
    <property type="nucleotide sequence ID" value="NZ_JAFJZZ010000010.1"/>
</dbReference>
<evidence type="ECO:0000313" key="3">
    <source>
        <dbReference type="EMBL" id="MBN7774507.1"/>
    </source>
</evidence>
<keyword evidence="4" id="KW-1185">Reference proteome</keyword>
<reference evidence="3" key="1">
    <citation type="submission" date="2021-02" db="EMBL/GenBank/DDBJ databases">
        <title>Abyssanaerobacter marinus gen.nov., sp., nov, anaerobic bacterium isolated from the Onnuri vent field of Indian Ocean and suggestion of Mogibacteriaceae fam. nov., and proposal of reclassification of ambiguous this family's genus member.</title>
        <authorList>
            <person name="Kim Y.J."/>
            <person name="Yang J.-A."/>
        </authorList>
    </citation>
    <scope>NUCLEOTIDE SEQUENCE</scope>
    <source>
        <strain evidence="3">DSM 2634</strain>
    </source>
</reference>
<keyword evidence="1" id="KW-0732">Signal</keyword>
<feature type="domain" description="Fungal lipase-type" evidence="2">
    <location>
        <begin position="142"/>
        <end position="267"/>
    </location>
</feature>
<dbReference type="Proteomes" id="UP000664545">
    <property type="component" value="Unassembled WGS sequence"/>
</dbReference>
<dbReference type="InterPro" id="IPR029058">
    <property type="entry name" value="AB_hydrolase_fold"/>
</dbReference>
<proteinExistence type="predicted"/>
<dbReference type="InterPro" id="IPR002921">
    <property type="entry name" value="Fungal_lipase-type"/>
</dbReference>